<dbReference type="InterPro" id="IPR036869">
    <property type="entry name" value="J_dom_sf"/>
</dbReference>
<dbReference type="RefSeq" id="WP_227897430.1">
    <property type="nucleotide sequence ID" value="NZ_CP099467.1"/>
</dbReference>
<protein>
    <submittedName>
        <fullName evidence="4">J domain-containing protein</fullName>
    </submittedName>
</protein>
<feature type="transmembrane region" description="Helical" evidence="2">
    <location>
        <begin position="178"/>
        <end position="197"/>
    </location>
</feature>
<dbReference type="AlphaFoldDB" id="A0A9X1SGK0"/>
<dbReference type="Proteomes" id="UP001139158">
    <property type="component" value="Unassembled WGS sequence"/>
</dbReference>
<dbReference type="SUPFAM" id="SSF46565">
    <property type="entry name" value="Chaperone J-domain"/>
    <property type="match status" value="1"/>
</dbReference>
<keyword evidence="2" id="KW-0812">Transmembrane</keyword>
<evidence type="ECO:0000256" key="1">
    <source>
        <dbReference type="SAM" id="MobiDB-lite"/>
    </source>
</evidence>
<evidence type="ECO:0000313" key="5">
    <source>
        <dbReference type="Proteomes" id="UP001139158"/>
    </source>
</evidence>
<dbReference type="SMART" id="SM00271">
    <property type="entry name" value="DnaJ"/>
    <property type="match status" value="1"/>
</dbReference>
<comment type="caution">
    <text evidence="4">The sequence shown here is derived from an EMBL/GenBank/DDBJ whole genome shotgun (WGS) entry which is preliminary data.</text>
</comment>
<evidence type="ECO:0000313" key="4">
    <source>
        <dbReference type="EMBL" id="MCC3299444.1"/>
    </source>
</evidence>
<proteinExistence type="predicted"/>
<gene>
    <name evidence="4" type="ORF">LJ757_16750</name>
</gene>
<dbReference type="InterPro" id="IPR001623">
    <property type="entry name" value="DnaJ_domain"/>
</dbReference>
<evidence type="ECO:0000256" key="2">
    <source>
        <dbReference type="SAM" id="Phobius"/>
    </source>
</evidence>
<keyword evidence="5" id="KW-1185">Reference proteome</keyword>
<keyword evidence="2" id="KW-0472">Membrane</keyword>
<keyword evidence="2" id="KW-1133">Transmembrane helix</keyword>
<accession>A0A9X1SGK0</accession>
<evidence type="ECO:0000259" key="3">
    <source>
        <dbReference type="PROSITE" id="PS50076"/>
    </source>
</evidence>
<feature type="compositionally biased region" description="Pro residues" evidence="1">
    <location>
        <begin position="70"/>
        <end position="82"/>
    </location>
</feature>
<feature type="compositionally biased region" description="Basic and acidic residues" evidence="1">
    <location>
        <begin position="83"/>
        <end position="95"/>
    </location>
</feature>
<dbReference type="Pfam" id="PF00226">
    <property type="entry name" value="DnaJ"/>
    <property type="match status" value="1"/>
</dbReference>
<feature type="domain" description="J" evidence="3">
    <location>
        <begin position="2"/>
        <end position="65"/>
    </location>
</feature>
<feature type="transmembrane region" description="Helical" evidence="2">
    <location>
        <begin position="232"/>
        <end position="252"/>
    </location>
</feature>
<dbReference type="PROSITE" id="PS50076">
    <property type="entry name" value="DNAJ_2"/>
    <property type="match status" value="1"/>
</dbReference>
<organism evidence="4 5">
    <name type="scientific">Arthrobacter caoxuetaonis</name>
    <dbReference type="NCBI Taxonomy" id="2886935"/>
    <lineage>
        <taxon>Bacteria</taxon>
        <taxon>Bacillati</taxon>
        <taxon>Actinomycetota</taxon>
        <taxon>Actinomycetes</taxon>
        <taxon>Micrococcales</taxon>
        <taxon>Micrococcaceae</taxon>
        <taxon>Arthrobacter</taxon>
    </lineage>
</organism>
<dbReference type="InterPro" id="IPR052276">
    <property type="entry name" value="Diphthamide-biosynth_chaperone"/>
</dbReference>
<name>A0A9X1SGK0_9MICC</name>
<feature type="region of interest" description="Disordered" evidence="1">
    <location>
        <begin position="54"/>
        <end position="127"/>
    </location>
</feature>
<dbReference type="PANTHER" id="PTHR44240">
    <property type="entry name" value="DNAJ DOMAIN (PROKARYOTIC HEAT SHOCK PROTEIN)-RELATED"/>
    <property type="match status" value="1"/>
</dbReference>
<feature type="transmembrane region" description="Helical" evidence="2">
    <location>
        <begin position="146"/>
        <end position="166"/>
    </location>
</feature>
<dbReference type="Gene3D" id="1.10.287.110">
    <property type="entry name" value="DnaJ domain"/>
    <property type="match status" value="1"/>
</dbReference>
<feature type="transmembrane region" description="Helical" evidence="2">
    <location>
        <begin position="209"/>
        <end position="226"/>
    </location>
</feature>
<dbReference type="PRINTS" id="PR00625">
    <property type="entry name" value="JDOMAIN"/>
</dbReference>
<dbReference type="CDD" id="cd06257">
    <property type="entry name" value="DnaJ"/>
    <property type="match status" value="1"/>
</dbReference>
<sequence length="440" mass="46784">MNSYEVLGVGPDASHKEIKKAYRALARRTHPDTGGDAMKPLFLAVTSAWESISDPEKRAAYDSANGLAPTGPPPQPRQPPRPDPGEAPRHPRPEPTPEPDFEDFWPASPPPPDPAAQPGARRAPAPEPSWHEIFAGSVQRTRRDKLPWIIGVLFAAWASLLVFLGFRELILSGPEGVLPRASGVLSYAACWAAGTWLSCRRVRSGIDIGWGPLTAAAVGAFAVWVLNRAYLGQGIAAVLSGLALSLTASAWLRRRANLKSAGLVPGGGRTTSFANPSESADEASARARTRAALAEVLNAPGTRLLENAPVRGRAVPMILINGSRVAVIDARLLPDWIHEDLTGDLAVDGEKVIPNIDTSIAGDVSAVRAHVRSVRGWLIIHPSDRGSAELKPVRGVEVRASSPGAALEEIGSWLAGTRSPGVLDPDLAYRVMRGSLPALR</sequence>
<dbReference type="EMBL" id="JAJFZV010000018">
    <property type="protein sequence ID" value="MCC3299444.1"/>
    <property type="molecule type" value="Genomic_DNA"/>
</dbReference>
<reference evidence="4" key="1">
    <citation type="submission" date="2021-10" db="EMBL/GenBank/DDBJ databases">
        <title>Novel species in genus Arthrobacter.</title>
        <authorList>
            <person name="Liu Y."/>
        </authorList>
    </citation>
    <scope>NUCLEOTIDE SEQUENCE</scope>
    <source>
        <strain evidence="4">Zg-Y453</strain>
    </source>
</reference>
<dbReference type="PANTHER" id="PTHR44240:SF10">
    <property type="entry name" value="J DOMAIN-CONTAINING PROTEIN"/>
    <property type="match status" value="1"/>
</dbReference>